<dbReference type="RefSeq" id="WP_109902719.1">
    <property type="nucleotide sequence ID" value="NZ_QGLE01000002.1"/>
</dbReference>
<reference evidence="3 4" key="1">
    <citation type="submission" date="2018-05" db="EMBL/GenBank/DDBJ databases">
        <title>Zavarzinia sp. HR-AS.</title>
        <authorList>
            <person name="Lee Y."/>
            <person name="Jeon C.O."/>
        </authorList>
    </citation>
    <scope>NUCLEOTIDE SEQUENCE [LARGE SCALE GENOMIC DNA]</scope>
    <source>
        <strain evidence="3 4">HR-AS</strain>
    </source>
</reference>
<dbReference type="Proteomes" id="UP000245461">
    <property type="component" value="Unassembled WGS sequence"/>
</dbReference>
<feature type="compositionally biased region" description="Pro residues" evidence="1">
    <location>
        <begin position="183"/>
        <end position="230"/>
    </location>
</feature>
<evidence type="ECO:0000313" key="4">
    <source>
        <dbReference type="Proteomes" id="UP000245461"/>
    </source>
</evidence>
<dbReference type="PROSITE" id="PS51724">
    <property type="entry name" value="SPOR"/>
    <property type="match status" value="1"/>
</dbReference>
<dbReference type="InterPro" id="IPR036680">
    <property type="entry name" value="SPOR-like_sf"/>
</dbReference>
<keyword evidence="4" id="KW-1185">Reference proteome</keyword>
<dbReference type="SUPFAM" id="SSF110997">
    <property type="entry name" value="Sporulation related repeat"/>
    <property type="match status" value="1"/>
</dbReference>
<evidence type="ECO:0000256" key="1">
    <source>
        <dbReference type="SAM" id="MobiDB-lite"/>
    </source>
</evidence>
<accession>A0A317ECU9</accession>
<organism evidence="3 4">
    <name type="scientific">Zavarzinia aquatilis</name>
    <dbReference type="NCBI Taxonomy" id="2211142"/>
    <lineage>
        <taxon>Bacteria</taxon>
        <taxon>Pseudomonadati</taxon>
        <taxon>Pseudomonadota</taxon>
        <taxon>Alphaproteobacteria</taxon>
        <taxon>Rhodospirillales</taxon>
        <taxon>Zavarziniaceae</taxon>
        <taxon>Zavarzinia</taxon>
    </lineage>
</organism>
<dbReference type="GO" id="GO:0042834">
    <property type="term" value="F:peptidoglycan binding"/>
    <property type="evidence" value="ECO:0007669"/>
    <property type="project" value="InterPro"/>
</dbReference>
<feature type="compositionally biased region" description="Pro residues" evidence="1">
    <location>
        <begin position="124"/>
        <end position="159"/>
    </location>
</feature>
<dbReference type="Gene3D" id="3.30.70.1070">
    <property type="entry name" value="Sporulation related repeat"/>
    <property type="match status" value="1"/>
</dbReference>
<evidence type="ECO:0000259" key="2">
    <source>
        <dbReference type="PROSITE" id="PS51724"/>
    </source>
</evidence>
<sequence length="319" mass="31648">MPGNQPQDPYSPDPYGQGPYRPAPSAERLVPPSTSDDGGGLKIGRLVLMGLAGGALLYLVLSLFTGGDGPAPTDAASVPLVRADAEPAKVPPDEPGGLEVPDQDKLIFNRIGEGTGEPTLPEQLLPPPDEPMARPAPPPPPPPPDTTAAAPPAPVPTPSAPAASPAPAAPAPVAQAPVAPAKPATPPAAAPAPVTPAPVATPAPAPEKPKPAPAPAVAPAPAAPATPAAPPAATTAPAAGGAVIQFAALKDEAAAKQAWTRISKANSDLLAGLKPIIQPVQVNGATLYRLRAGPFASKDAAAAVCAKLKQRNQDCNVVR</sequence>
<protein>
    <submittedName>
        <fullName evidence="3">SPOR domain-containing protein</fullName>
    </submittedName>
</protein>
<dbReference type="EMBL" id="QGLE01000002">
    <property type="protein sequence ID" value="PWR24857.1"/>
    <property type="molecule type" value="Genomic_DNA"/>
</dbReference>
<feature type="domain" description="SPOR" evidence="2">
    <location>
        <begin position="236"/>
        <end position="319"/>
    </location>
</feature>
<dbReference type="AlphaFoldDB" id="A0A317ECU9"/>
<feature type="region of interest" description="Disordered" evidence="1">
    <location>
        <begin position="1"/>
        <end position="42"/>
    </location>
</feature>
<dbReference type="OrthoDB" id="7338235at2"/>
<gene>
    <name evidence="3" type="ORF">DKG74_03525</name>
</gene>
<evidence type="ECO:0000313" key="3">
    <source>
        <dbReference type="EMBL" id="PWR24857.1"/>
    </source>
</evidence>
<proteinExistence type="predicted"/>
<comment type="caution">
    <text evidence="3">The sequence shown here is derived from an EMBL/GenBank/DDBJ whole genome shotgun (WGS) entry which is preliminary data.</text>
</comment>
<dbReference type="Pfam" id="PF05036">
    <property type="entry name" value="SPOR"/>
    <property type="match status" value="1"/>
</dbReference>
<name>A0A317ECU9_9PROT</name>
<feature type="region of interest" description="Disordered" evidence="1">
    <location>
        <begin position="65"/>
        <end position="236"/>
    </location>
</feature>
<dbReference type="InterPro" id="IPR007730">
    <property type="entry name" value="SPOR-like_dom"/>
</dbReference>
<feature type="compositionally biased region" description="Low complexity" evidence="1">
    <location>
        <begin position="160"/>
        <end position="182"/>
    </location>
</feature>